<dbReference type="EMBL" id="CP003631">
    <property type="protein sequence ID" value="AFZ22010.1"/>
    <property type="molecule type" value="Genomic_DNA"/>
</dbReference>
<evidence type="ECO:0000313" key="1">
    <source>
        <dbReference type="EMBL" id="AFZ22010.1"/>
    </source>
</evidence>
<reference evidence="1 2" key="1">
    <citation type="submission" date="2012-06" db="EMBL/GenBank/DDBJ databases">
        <title>Finished plasmid 1 of genome of Microcoleus sp. PCC 7113.</title>
        <authorList>
            <consortium name="US DOE Joint Genome Institute"/>
            <person name="Gugger M."/>
            <person name="Coursin T."/>
            <person name="Rippka R."/>
            <person name="Tandeau De Marsac N."/>
            <person name="Huntemann M."/>
            <person name="Wei C.-L."/>
            <person name="Han J."/>
            <person name="Detter J.C."/>
            <person name="Han C."/>
            <person name="Tapia R."/>
            <person name="Chen A."/>
            <person name="Kyrpides N."/>
            <person name="Mavromatis K."/>
            <person name="Markowitz V."/>
            <person name="Szeto E."/>
            <person name="Ivanova N."/>
            <person name="Pagani I."/>
            <person name="Pati A."/>
            <person name="Goodwin L."/>
            <person name="Nordberg H.P."/>
            <person name="Cantor M.N."/>
            <person name="Hua S.X."/>
            <person name="Woyke T."/>
            <person name="Kerfeld C.A."/>
        </authorList>
    </citation>
    <scope>NUCLEOTIDE SEQUENCE [LARGE SCALE GENOMIC DNA]</scope>
    <source>
        <strain evidence="1 2">PCC 7113</strain>
        <plasmid evidence="1 2">pMIC7113.01</plasmid>
    </source>
</reference>
<dbReference type="AlphaFoldDB" id="K9WNN0"/>
<dbReference type="RefSeq" id="WP_015186137.1">
    <property type="nucleotide sequence ID" value="NC_019739.1"/>
</dbReference>
<gene>
    <name evidence="1" type="ORF">Mic7113_6430</name>
</gene>
<organism evidence="1 2">
    <name type="scientific">Allocoleopsis franciscana PCC 7113</name>
    <dbReference type="NCBI Taxonomy" id="1173027"/>
    <lineage>
        <taxon>Bacteria</taxon>
        <taxon>Bacillati</taxon>
        <taxon>Cyanobacteriota</taxon>
        <taxon>Cyanophyceae</taxon>
        <taxon>Coleofasciculales</taxon>
        <taxon>Coleofasciculaceae</taxon>
        <taxon>Allocoleopsis</taxon>
        <taxon>Allocoleopsis franciscana</taxon>
    </lineage>
</organism>
<name>K9WNN0_9CYAN</name>
<geneLocation type="plasmid" evidence="1 2">
    <name>pMIC7113.01</name>
</geneLocation>
<dbReference type="Proteomes" id="UP000010471">
    <property type="component" value="Plasmid pMIC7113.01"/>
</dbReference>
<dbReference type="KEGG" id="mic:Mic7113_6430"/>
<accession>K9WNN0</accession>
<dbReference type="HOGENOM" id="CLU_1925166_0_0_3"/>
<proteinExistence type="predicted"/>
<keyword evidence="1" id="KW-0614">Plasmid</keyword>
<protein>
    <submittedName>
        <fullName evidence="1">Uncharacterized protein</fullName>
    </submittedName>
</protein>
<keyword evidence="2" id="KW-1185">Reference proteome</keyword>
<evidence type="ECO:0000313" key="2">
    <source>
        <dbReference type="Proteomes" id="UP000010471"/>
    </source>
</evidence>
<sequence length="131" mass="15052">MSQRSRPLTNHTLFALKIVNVLKHQPLDEQTSLNNSTHTQFYQSANSQQHPPQFSIGNEVVWAYVSAHDYGVVIDRVWTTETVHKVTGWHYLVRLHPNSSSYPFCKEDWAFEEDLELLADFQRHKGGGGDS</sequence>